<sequence length="277" mass="30637">MPDTNAVQNSNAKESVAAPPVPLKGTIAQAPTPIQPLRILILAQVGTIGKSTVGATVLHPHLNGSFYSIESFNQDAGRYGIDVKRYSAAPDDLEDFQFELANDLDHAIVDIGQSALDEFLKRMAVDHMVEDFHYVVSVADTTIRGQDEAINTWETLMKIGFEPSQYRLVLNRSQPKKAIEEQYSRLFAYKKLHEEFWIKPACVLPAIPAFEAVVKKKISWEDALSPGVNFLDRSRELRAAGRVAEAQEATNRSVLAKWARGATIFTEAAFAALDIPV</sequence>
<protein>
    <submittedName>
        <fullName evidence="1">Uncharacterized protein</fullName>
    </submittedName>
</protein>
<keyword evidence="2" id="KW-1185">Reference proteome</keyword>
<comment type="caution">
    <text evidence="1">The sequence shown here is derived from an EMBL/GenBank/DDBJ whole genome shotgun (WGS) entry which is preliminary data.</text>
</comment>
<dbReference type="RefSeq" id="WP_172161450.1">
    <property type="nucleotide sequence ID" value="NZ_WOEZ01000033.1"/>
</dbReference>
<dbReference type="Proteomes" id="UP000655523">
    <property type="component" value="Unassembled WGS sequence"/>
</dbReference>
<reference evidence="1 2" key="1">
    <citation type="submission" date="2019-11" db="EMBL/GenBank/DDBJ databases">
        <title>Metabolism of dissolved organic matter in forest soils.</title>
        <authorList>
            <person name="Cyle K.T."/>
            <person name="Wilhelm R.C."/>
            <person name="Martinez C.E."/>
        </authorList>
    </citation>
    <scope>NUCLEOTIDE SEQUENCE [LARGE SCALE GENOMIC DNA]</scope>
    <source>
        <strain evidence="1 2">5N</strain>
    </source>
</reference>
<proteinExistence type="predicted"/>
<dbReference type="EMBL" id="WOEZ01000033">
    <property type="protein sequence ID" value="NPT54201.1"/>
    <property type="molecule type" value="Genomic_DNA"/>
</dbReference>
<accession>A0A972NIW7</accession>
<dbReference type="AlphaFoldDB" id="A0A972NIW7"/>
<gene>
    <name evidence="1" type="ORF">GNZ13_06150</name>
</gene>
<name>A0A972NIW7_9BURK</name>
<evidence type="ECO:0000313" key="2">
    <source>
        <dbReference type="Proteomes" id="UP000655523"/>
    </source>
</evidence>
<evidence type="ECO:0000313" key="1">
    <source>
        <dbReference type="EMBL" id="NPT54201.1"/>
    </source>
</evidence>
<organism evidence="1 2">
    <name type="scientific">Paraburkholderia elongata</name>
    <dbReference type="NCBI Taxonomy" id="2675747"/>
    <lineage>
        <taxon>Bacteria</taxon>
        <taxon>Pseudomonadati</taxon>
        <taxon>Pseudomonadota</taxon>
        <taxon>Betaproteobacteria</taxon>
        <taxon>Burkholderiales</taxon>
        <taxon>Burkholderiaceae</taxon>
        <taxon>Paraburkholderia</taxon>
    </lineage>
</organism>